<dbReference type="GO" id="GO:0016787">
    <property type="term" value="F:hydrolase activity"/>
    <property type="evidence" value="ECO:0007669"/>
    <property type="project" value="UniProtKB-KW"/>
</dbReference>
<evidence type="ECO:0000259" key="3">
    <source>
        <dbReference type="PROSITE" id="PS51194"/>
    </source>
</evidence>
<dbReference type="InterPro" id="IPR022138">
    <property type="entry name" value="DUF3670"/>
</dbReference>
<dbReference type="InterPro" id="IPR001650">
    <property type="entry name" value="Helicase_C-like"/>
</dbReference>
<dbReference type="InterPro" id="IPR049730">
    <property type="entry name" value="SNF2/RAD54-like_C"/>
</dbReference>
<dbReference type="GO" id="GO:0004386">
    <property type="term" value="F:helicase activity"/>
    <property type="evidence" value="ECO:0007669"/>
    <property type="project" value="UniProtKB-KW"/>
</dbReference>
<gene>
    <name evidence="4" type="ORF">caldi_14880</name>
</gene>
<accession>A0AA35CL32</accession>
<dbReference type="PANTHER" id="PTHR10799">
    <property type="entry name" value="SNF2/RAD54 HELICASE FAMILY"/>
    <property type="match status" value="1"/>
</dbReference>
<dbReference type="Pfam" id="PF00176">
    <property type="entry name" value="SNF2-rel_dom"/>
    <property type="match status" value="1"/>
</dbReference>
<keyword evidence="5" id="KW-1185">Reference proteome</keyword>
<dbReference type="CDD" id="cd18012">
    <property type="entry name" value="DEXQc_arch_SWI2_SNF2"/>
    <property type="match status" value="1"/>
</dbReference>
<feature type="domain" description="Helicase C-terminal" evidence="3">
    <location>
        <begin position="840"/>
        <end position="995"/>
    </location>
</feature>
<dbReference type="SUPFAM" id="SSF52540">
    <property type="entry name" value="P-loop containing nucleoside triphosphate hydrolases"/>
    <property type="match status" value="2"/>
</dbReference>
<dbReference type="EMBL" id="AP025628">
    <property type="protein sequence ID" value="BDG60398.1"/>
    <property type="molecule type" value="Genomic_DNA"/>
</dbReference>
<name>A0AA35CL32_9FIRM</name>
<dbReference type="SMART" id="SM00490">
    <property type="entry name" value="HELICc"/>
    <property type="match status" value="1"/>
</dbReference>
<dbReference type="PROSITE" id="PS51194">
    <property type="entry name" value="HELICASE_CTER"/>
    <property type="match status" value="1"/>
</dbReference>
<dbReference type="InterPro" id="IPR000330">
    <property type="entry name" value="SNF2_N"/>
</dbReference>
<dbReference type="SMART" id="SM00487">
    <property type="entry name" value="DEXDc"/>
    <property type="match status" value="1"/>
</dbReference>
<dbReference type="InterPro" id="IPR038718">
    <property type="entry name" value="SNF2-like_sf"/>
</dbReference>
<dbReference type="CDD" id="cd18793">
    <property type="entry name" value="SF2_C_SNF"/>
    <property type="match status" value="1"/>
</dbReference>
<evidence type="ECO:0000313" key="4">
    <source>
        <dbReference type="EMBL" id="BDG60398.1"/>
    </source>
</evidence>
<dbReference type="Gene3D" id="3.40.50.300">
    <property type="entry name" value="P-loop containing nucleotide triphosphate hydrolases"/>
    <property type="match status" value="1"/>
</dbReference>
<keyword evidence="4" id="KW-0547">Nucleotide-binding</keyword>
<evidence type="ECO:0000313" key="5">
    <source>
        <dbReference type="Proteomes" id="UP001163687"/>
    </source>
</evidence>
<dbReference type="Gene3D" id="3.40.50.10810">
    <property type="entry name" value="Tandem AAA-ATPase domain"/>
    <property type="match status" value="1"/>
</dbReference>
<dbReference type="Proteomes" id="UP001163687">
    <property type="component" value="Chromosome"/>
</dbReference>
<protein>
    <submittedName>
        <fullName evidence="4">Helicase</fullName>
    </submittedName>
</protein>
<organism evidence="4 5">
    <name type="scientific">Caldinitratiruptor microaerophilus</name>
    <dbReference type="NCBI Taxonomy" id="671077"/>
    <lineage>
        <taxon>Bacteria</taxon>
        <taxon>Bacillati</taxon>
        <taxon>Bacillota</taxon>
        <taxon>Clostridia</taxon>
        <taxon>Eubacteriales</taxon>
        <taxon>Symbiobacteriaceae</taxon>
        <taxon>Caldinitratiruptor</taxon>
    </lineage>
</organism>
<dbReference type="PROSITE" id="PS51192">
    <property type="entry name" value="HELICASE_ATP_BIND_1"/>
    <property type="match status" value="1"/>
</dbReference>
<dbReference type="Pfam" id="PF00271">
    <property type="entry name" value="Helicase_C"/>
    <property type="match status" value="1"/>
</dbReference>
<dbReference type="FunFam" id="3.40.50.300:FF:000533">
    <property type="entry name" value="Helicase, Snf2 family"/>
    <property type="match status" value="1"/>
</dbReference>
<proteinExistence type="predicted"/>
<dbReference type="AlphaFoldDB" id="A0AA35CL32"/>
<feature type="domain" description="Helicase ATP-binding" evidence="2">
    <location>
        <begin position="543"/>
        <end position="714"/>
    </location>
</feature>
<dbReference type="InterPro" id="IPR014001">
    <property type="entry name" value="Helicase_ATP-bd"/>
</dbReference>
<dbReference type="RefSeq" id="WP_264844424.1">
    <property type="nucleotide sequence ID" value="NZ_AP025628.1"/>
</dbReference>
<keyword evidence="4" id="KW-0067">ATP-binding</keyword>
<dbReference type="GO" id="GO:0005524">
    <property type="term" value="F:ATP binding"/>
    <property type="evidence" value="ECO:0007669"/>
    <property type="project" value="InterPro"/>
</dbReference>
<evidence type="ECO:0000259" key="2">
    <source>
        <dbReference type="PROSITE" id="PS51192"/>
    </source>
</evidence>
<dbReference type="KEGG" id="cmic:caldi_14880"/>
<sequence length="1008" mass="108808">MLTVHGSYVPHGPGGFVFLWAMDPEGEADAAWRSLAAHPAVAPVPVLYPVLRGLPFANTLTCVVWMPRRGTLAPARVTGVALSLPGAAQWLLDLDRAFQGTALRPGRSLQVWSTAAKLLLELLARGRFLPVLRAEAGCLTAAWRLAPPEPAEAARRAALAAALPDVCRAIVPPDRQYRAYRIPTPEELVDGFFTAGADALARDLLAGAPAPAPAALNPAAAQHWLLALVGPPGRDLPPGLPDAGDLLRAVDEWTAPATGLYGPGQLRTGLRLLPPDRTRHGGWEVELVLETPDDPPAILPAAAAWDGLGAEVEIGGRRYAHPEHRLLTDLPAMARLYPPLTRLLGQTAPSALPVSEDEVLALLEEGAALLQEAGFPVLLPANLVRQGELRARLRLRPVGEGPGRFGLSELVQVDWELALGGAPVDLRELERLAREKRALIRHAGQWVRVDPQVLAAALRHLRGSGGRLPLGEVLRLAGGGAAAGGAPSGAGTAVEVESVEAEGWVANLLERLREPARIEPVAPPGGLAGTLRPYQRRGLDWLAFLRRYGAGACLADDMGLGKTVQVIALLLHEREEGLTDRPTLLICPVSLVGNWRRELARFAPSLRVLVHHGSGRAAEDGFVAAALAHDVVITTYSLLPRDEAALAAVPWAGIVADEAQNVKNPDTRHAEVLRRLARGAPGLPPPGYRIALTGTPVENRLGDLWSIFAFLNPGLLGSREDFQRAFAVPIERYRDPEAAARLRRLVQPFLLRRVKTDPAVELDLPEKIETTVYTTLTREQAALYEAVVQETLERAERAEGIERHGAVLAGLTRLKQVCNHPAAVTGDGGRLEGRSGKLDRLTEMLDEVVAGGDQALVFTQFPSFAERLRPYLEERLGCPVLALDGSTPQRERDRRIAAFQAGEAPVFLLSLKAGGVGLNLTAASHVFHFDRWWNPAVEDQAADRAHRIGQARRVLVHRLVTAGTLEERIDRLLEEKRALSAEVVASGEAWLGQLSTEELRRLIVLEKE</sequence>
<dbReference type="Pfam" id="PF12419">
    <property type="entry name" value="DUF3670"/>
    <property type="match status" value="1"/>
</dbReference>
<keyword evidence="1" id="KW-0378">Hydrolase</keyword>
<evidence type="ECO:0000256" key="1">
    <source>
        <dbReference type="ARBA" id="ARBA00022801"/>
    </source>
</evidence>
<keyword evidence="4" id="KW-0347">Helicase</keyword>
<reference evidence="4" key="1">
    <citation type="submission" date="2022-03" db="EMBL/GenBank/DDBJ databases">
        <title>Complete genome sequence of Caldinitratiruptor microaerophilus.</title>
        <authorList>
            <person name="Mukaiyama R."/>
            <person name="Nishiyama T."/>
            <person name="Ueda K."/>
        </authorList>
    </citation>
    <scope>NUCLEOTIDE SEQUENCE</scope>
    <source>
        <strain evidence="4">JCM 16183</strain>
    </source>
</reference>
<dbReference type="InterPro" id="IPR027417">
    <property type="entry name" value="P-loop_NTPase"/>
</dbReference>